<name>A0A846XFP5_9NOCA</name>
<dbReference type="GO" id="GO:0015833">
    <property type="term" value="P:peptide transport"/>
    <property type="evidence" value="ECO:0007669"/>
    <property type="project" value="TreeGrafter"/>
</dbReference>
<dbReference type="AlphaFoldDB" id="A0A846XFP5"/>
<dbReference type="InterPro" id="IPR000914">
    <property type="entry name" value="SBP_5_dom"/>
</dbReference>
<dbReference type="Gene3D" id="3.10.105.10">
    <property type="entry name" value="Dipeptide-binding Protein, Domain 3"/>
    <property type="match status" value="1"/>
</dbReference>
<reference evidence="3 4" key="1">
    <citation type="submission" date="2020-04" db="EMBL/GenBank/DDBJ databases">
        <title>MicrobeNet Type strains.</title>
        <authorList>
            <person name="Nicholson A.C."/>
        </authorList>
    </citation>
    <scope>NUCLEOTIDE SEQUENCE [LARGE SCALE GENOMIC DNA]</scope>
    <source>
        <strain evidence="3 4">DSM 45078</strain>
    </source>
</reference>
<dbReference type="EMBL" id="JAAXOO010000003">
    <property type="protein sequence ID" value="NKY34195.1"/>
    <property type="molecule type" value="Genomic_DNA"/>
</dbReference>
<evidence type="ECO:0000259" key="2">
    <source>
        <dbReference type="Pfam" id="PF00496"/>
    </source>
</evidence>
<dbReference type="PROSITE" id="PS51257">
    <property type="entry name" value="PROKAR_LIPOPROTEIN"/>
    <property type="match status" value="1"/>
</dbReference>
<dbReference type="GO" id="GO:0043190">
    <property type="term" value="C:ATP-binding cassette (ABC) transporter complex"/>
    <property type="evidence" value="ECO:0007669"/>
    <property type="project" value="InterPro"/>
</dbReference>
<comment type="caution">
    <text evidence="3">The sequence shown here is derived from an EMBL/GenBank/DDBJ whole genome shotgun (WGS) entry which is preliminary data.</text>
</comment>
<dbReference type="PIRSF" id="PIRSF002741">
    <property type="entry name" value="MppA"/>
    <property type="match status" value="1"/>
</dbReference>
<dbReference type="GO" id="GO:0042597">
    <property type="term" value="C:periplasmic space"/>
    <property type="evidence" value="ECO:0007669"/>
    <property type="project" value="UniProtKB-ARBA"/>
</dbReference>
<feature type="region of interest" description="Disordered" evidence="1">
    <location>
        <begin position="555"/>
        <end position="575"/>
    </location>
</feature>
<evidence type="ECO:0000256" key="1">
    <source>
        <dbReference type="SAM" id="MobiDB-lite"/>
    </source>
</evidence>
<dbReference type="Proteomes" id="UP000565715">
    <property type="component" value="Unassembled WGS sequence"/>
</dbReference>
<proteinExistence type="predicted"/>
<dbReference type="Gene3D" id="3.90.76.10">
    <property type="entry name" value="Dipeptide-binding Protein, Domain 1"/>
    <property type="match status" value="1"/>
</dbReference>
<dbReference type="CDD" id="cd00995">
    <property type="entry name" value="PBP2_NikA_DppA_OppA_like"/>
    <property type="match status" value="1"/>
</dbReference>
<dbReference type="SUPFAM" id="SSF53850">
    <property type="entry name" value="Periplasmic binding protein-like II"/>
    <property type="match status" value="1"/>
</dbReference>
<protein>
    <submittedName>
        <fullName evidence="3">Peptide ABC transporter substrate-binding protein</fullName>
    </submittedName>
</protein>
<dbReference type="Gene3D" id="3.40.190.10">
    <property type="entry name" value="Periplasmic binding protein-like II"/>
    <property type="match status" value="1"/>
</dbReference>
<dbReference type="Pfam" id="PF00496">
    <property type="entry name" value="SBP_bac_5"/>
    <property type="match status" value="1"/>
</dbReference>
<sequence length="575" mass="62548">MINRPSRARTGAGAAVVLAIALSGCTGSTDSGSGAATFGELSGPATAEQLTIALDKDTGPINLFAGASDQLVELVYDKLLAPSPYVDDPQPWLATEVRQLDPDIWEADLRTDVTWQDGERFTPQDVVFSFQYMHNAPTGRYTHHVNDTPYVDRVVQVDDDTVRFECRDACPSLARVTLADLPIVAKHIWADIDPAEAKTVQDLPIGTGPYQLTAYSPTEGYTLTANEKYFAGKPTVDTIKMPVITDQSATFTALQSGEIDATTRTLSPELVAQFEQSGNLDSLTTQALSFPEIKMNFLRKPLDTPKFRRALSDAVDKEQMLDVVALGQGRTATQGYPHPDAPFANPGNSTPTDHTAAGTAFDELGYTDTDRDGIREIDGKPLVLRMYVDSGLPQDVRAAELVAEDLGEVGIGVEIEGMDAAALKERSAQKTYDLLVGSIGAHGVADPDQFIMSHRSGYLWAPDIAWDEWDKKYAEWLAQTTHEDRIRVMQELQTIHNAAPTTVPLFYPEEHWAVSHTYGGWAESPGSGIVHKWSFLPKDVVEAAHSSTVEAITELTGTPPATDVTEPPASEEHGH</sequence>
<evidence type="ECO:0000313" key="4">
    <source>
        <dbReference type="Proteomes" id="UP000565715"/>
    </source>
</evidence>
<accession>A0A846XFP5</accession>
<evidence type="ECO:0000313" key="3">
    <source>
        <dbReference type="EMBL" id="NKY34195.1"/>
    </source>
</evidence>
<keyword evidence="4" id="KW-1185">Reference proteome</keyword>
<dbReference type="InterPro" id="IPR039424">
    <property type="entry name" value="SBP_5"/>
</dbReference>
<dbReference type="RefSeq" id="WP_068043245.1">
    <property type="nucleotide sequence ID" value="NZ_JAAXOO010000003.1"/>
</dbReference>
<dbReference type="GO" id="GO:1904680">
    <property type="term" value="F:peptide transmembrane transporter activity"/>
    <property type="evidence" value="ECO:0007669"/>
    <property type="project" value="TreeGrafter"/>
</dbReference>
<dbReference type="PANTHER" id="PTHR30290">
    <property type="entry name" value="PERIPLASMIC BINDING COMPONENT OF ABC TRANSPORTER"/>
    <property type="match status" value="1"/>
</dbReference>
<dbReference type="InterPro" id="IPR030678">
    <property type="entry name" value="Peptide/Ni-bd"/>
</dbReference>
<gene>
    <name evidence="3" type="ORF">HGA13_14055</name>
</gene>
<feature type="domain" description="Solute-binding protein family 5" evidence="2">
    <location>
        <begin position="89"/>
        <end position="455"/>
    </location>
</feature>
<organism evidence="3 4">
    <name type="scientific">Nocardia speluncae</name>
    <dbReference type="NCBI Taxonomy" id="419477"/>
    <lineage>
        <taxon>Bacteria</taxon>
        <taxon>Bacillati</taxon>
        <taxon>Actinomycetota</taxon>
        <taxon>Actinomycetes</taxon>
        <taxon>Mycobacteriales</taxon>
        <taxon>Nocardiaceae</taxon>
        <taxon>Nocardia</taxon>
    </lineage>
</organism>